<keyword evidence="2" id="KW-1133">Transmembrane helix</keyword>
<keyword evidence="5" id="KW-1185">Reference proteome</keyword>
<feature type="transmembrane region" description="Helical" evidence="2">
    <location>
        <begin position="161"/>
        <end position="182"/>
    </location>
</feature>
<evidence type="ECO:0008006" key="6">
    <source>
        <dbReference type="Google" id="ProtNLM"/>
    </source>
</evidence>
<dbReference type="RefSeq" id="WP_185960426.1">
    <property type="nucleotide sequence ID" value="NZ_CBCSJO010000001.1"/>
</dbReference>
<feature type="compositionally biased region" description="Basic and acidic residues" evidence="1">
    <location>
        <begin position="340"/>
        <end position="349"/>
    </location>
</feature>
<sequence>MTKPFIHYILGLLLCLSCFTTGALAQAISKLDQSAIRIGDQTKLHLTVYQLAKDQFVFPALADTLSGGKLQVISSGKQDTIRDQNDPEKITVTKSFIITGFDAGTYTIPAFEFRGKTGSLKSSALNLVVQSVKVDTTKSIFDIKQPLAVSYTFGDWMRDNWQLVLFPLLAVVLIAAGIYYWIRQKKTQPLRELIVPVLPPHTIALNQLTALKDKKLWQQERVKEYYSELSDVMREYLEKRYAIKALEKTTDEILAGLRHADITTENRSMLQQLLTLADLVKFAKEKPVAIENERSIEDAVLFVSSTRKMVTEAPGVPLNEQYLSRKVTDQPGNDQSNQPGEHKTGGIGV</sequence>
<evidence type="ECO:0000256" key="3">
    <source>
        <dbReference type="SAM" id="SignalP"/>
    </source>
</evidence>
<dbReference type="InterPro" id="IPR025738">
    <property type="entry name" value="BatD"/>
</dbReference>
<dbReference type="AlphaFoldDB" id="A0A521CNI8"/>
<organism evidence="4 5">
    <name type="scientific">Pedobacter westerhofensis</name>
    <dbReference type="NCBI Taxonomy" id="425512"/>
    <lineage>
        <taxon>Bacteria</taxon>
        <taxon>Pseudomonadati</taxon>
        <taxon>Bacteroidota</taxon>
        <taxon>Sphingobacteriia</taxon>
        <taxon>Sphingobacteriales</taxon>
        <taxon>Sphingobacteriaceae</taxon>
        <taxon>Pedobacter</taxon>
    </lineage>
</organism>
<reference evidence="4 5" key="1">
    <citation type="submission" date="2017-05" db="EMBL/GenBank/DDBJ databases">
        <authorList>
            <person name="Varghese N."/>
            <person name="Submissions S."/>
        </authorList>
    </citation>
    <scope>NUCLEOTIDE SEQUENCE [LARGE SCALE GENOMIC DNA]</scope>
    <source>
        <strain evidence="4 5">DSM 19036</strain>
    </source>
</reference>
<evidence type="ECO:0000256" key="1">
    <source>
        <dbReference type="SAM" id="MobiDB-lite"/>
    </source>
</evidence>
<dbReference type="EMBL" id="FXTN01000004">
    <property type="protein sequence ID" value="SMO61012.1"/>
    <property type="molecule type" value="Genomic_DNA"/>
</dbReference>
<name>A0A521CNI8_9SPHI</name>
<dbReference type="Proteomes" id="UP000320300">
    <property type="component" value="Unassembled WGS sequence"/>
</dbReference>
<evidence type="ECO:0000313" key="4">
    <source>
        <dbReference type="EMBL" id="SMO61012.1"/>
    </source>
</evidence>
<evidence type="ECO:0000313" key="5">
    <source>
        <dbReference type="Proteomes" id="UP000320300"/>
    </source>
</evidence>
<feature type="region of interest" description="Disordered" evidence="1">
    <location>
        <begin position="327"/>
        <end position="349"/>
    </location>
</feature>
<proteinExistence type="predicted"/>
<gene>
    <name evidence="4" type="ORF">SAMN06265348_10478</name>
</gene>
<keyword evidence="2" id="KW-0472">Membrane</keyword>
<evidence type="ECO:0000256" key="2">
    <source>
        <dbReference type="SAM" id="Phobius"/>
    </source>
</evidence>
<dbReference type="Pfam" id="PF13584">
    <property type="entry name" value="BatD"/>
    <property type="match status" value="1"/>
</dbReference>
<accession>A0A521CNI8</accession>
<keyword evidence="3" id="KW-0732">Signal</keyword>
<keyword evidence="2" id="KW-0812">Transmembrane</keyword>
<feature type="chain" id="PRO_5022070005" description="Oxygen tolerance" evidence="3">
    <location>
        <begin position="26"/>
        <end position="349"/>
    </location>
</feature>
<feature type="compositionally biased region" description="Polar residues" evidence="1">
    <location>
        <begin position="330"/>
        <end position="339"/>
    </location>
</feature>
<protein>
    <recommendedName>
        <fullName evidence="6">Oxygen tolerance</fullName>
    </recommendedName>
</protein>
<feature type="signal peptide" evidence="3">
    <location>
        <begin position="1"/>
        <end position="25"/>
    </location>
</feature>